<dbReference type="Proteomes" id="UP001151760">
    <property type="component" value="Unassembled WGS sequence"/>
</dbReference>
<reference evidence="3" key="2">
    <citation type="submission" date="2022-01" db="EMBL/GenBank/DDBJ databases">
        <authorList>
            <person name="Yamashiro T."/>
            <person name="Shiraishi A."/>
            <person name="Satake H."/>
            <person name="Nakayama K."/>
        </authorList>
    </citation>
    <scope>NUCLEOTIDE SEQUENCE</scope>
</reference>
<feature type="domain" description="Reverse transcriptase Ty1/copia-type" evidence="2">
    <location>
        <begin position="345"/>
        <end position="464"/>
    </location>
</feature>
<proteinExistence type="predicted"/>
<comment type="caution">
    <text evidence="3">The sequence shown here is derived from an EMBL/GenBank/DDBJ whole genome shotgun (WGS) entry which is preliminary data.</text>
</comment>
<name>A0ABQ5FYX3_9ASTR</name>
<feature type="compositionally biased region" description="Acidic residues" evidence="1">
    <location>
        <begin position="864"/>
        <end position="876"/>
    </location>
</feature>
<keyword evidence="4" id="KW-1185">Reference proteome</keyword>
<dbReference type="InterPro" id="IPR013103">
    <property type="entry name" value="RVT_2"/>
</dbReference>
<feature type="compositionally biased region" description="Basic and acidic residues" evidence="1">
    <location>
        <begin position="851"/>
        <end position="863"/>
    </location>
</feature>
<evidence type="ECO:0000259" key="2">
    <source>
        <dbReference type="Pfam" id="PF07727"/>
    </source>
</evidence>
<protein>
    <submittedName>
        <fullName evidence="3">Retrovirus-related pol polyprotein from transposon TNT 1-94</fullName>
    </submittedName>
</protein>
<feature type="region of interest" description="Disordered" evidence="1">
    <location>
        <begin position="771"/>
        <end position="923"/>
    </location>
</feature>
<reference evidence="3" key="1">
    <citation type="journal article" date="2022" name="Int. J. Mol. Sci.">
        <title>Draft Genome of Tanacetum Coccineum: Genomic Comparison of Closely Related Tanacetum-Family Plants.</title>
        <authorList>
            <person name="Yamashiro T."/>
            <person name="Shiraishi A."/>
            <person name="Nakayama K."/>
            <person name="Satake H."/>
        </authorList>
    </citation>
    <scope>NUCLEOTIDE SEQUENCE</scope>
</reference>
<gene>
    <name evidence="3" type="ORF">Tco_1020046</name>
</gene>
<feature type="compositionally biased region" description="Acidic residues" evidence="1">
    <location>
        <begin position="889"/>
        <end position="902"/>
    </location>
</feature>
<feature type="compositionally biased region" description="Acidic residues" evidence="1">
    <location>
        <begin position="911"/>
        <end position="923"/>
    </location>
</feature>
<evidence type="ECO:0000313" key="3">
    <source>
        <dbReference type="EMBL" id="GJT68566.1"/>
    </source>
</evidence>
<feature type="region of interest" description="Disordered" evidence="1">
    <location>
        <begin position="152"/>
        <end position="181"/>
    </location>
</feature>
<feature type="compositionally biased region" description="Acidic residues" evidence="1">
    <location>
        <begin position="774"/>
        <end position="783"/>
    </location>
</feature>
<feature type="compositionally biased region" description="Polar residues" evidence="1">
    <location>
        <begin position="156"/>
        <end position="181"/>
    </location>
</feature>
<dbReference type="Pfam" id="PF07727">
    <property type="entry name" value="RVT_2"/>
    <property type="match status" value="1"/>
</dbReference>
<organism evidence="3 4">
    <name type="scientific">Tanacetum coccineum</name>
    <dbReference type="NCBI Taxonomy" id="301880"/>
    <lineage>
        <taxon>Eukaryota</taxon>
        <taxon>Viridiplantae</taxon>
        <taxon>Streptophyta</taxon>
        <taxon>Embryophyta</taxon>
        <taxon>Tracheophyta</taxon>
        <taxon>Spermatophyta</taxon>
        <taxon>Magnoliopsida</taxon>
        <taxon>eudicotyledons</taxon>
        <taxon>Gunneridae</taxon>
        <taxon>Pentapetalae</taxon>
        <taxon>asterids</taxon>
        <taxon>campanulids</taxon>
        <taxon>Asterales</taxon>
        <taxon>Asteraceae</taxon>
        <taxon>Asteroideae</taxon>
        <taxon>Anthemideae</taxon>
        <taxon>Anthemidinae</taxon>
        <taxon>Tanacetum</taxon>
    </lineage>
</organism>
<dbReference type="EMBL" id="BQNB010017911">
    <property type="protein sequence ID" value="GJT68566.1"/>
    <property type="molecule type" value="Genomic_DNA"/>
</dbReference>
<feature type="compositionally biased region" description="Acidic residues" evidence="1">
    <location>
        <begin position="791"/>
        <end position="850"/>
    </location>
</feature>
<dbReference type="InterPro" id="IPR043502">
    <property type="entry name" value="DNA/RNA_pol_sf"/>
</dbReference>
<evidence type="ECO:0000313" key="4">
    <source>
        <dbReference type="Proteomes" id="UP001151760"/>
    </source>
</evidence>
<sequence length="1427" mass="161923">MSANKQEPSKSWGSTKTNIPSTSLNEYRLSKSSSGIWTPVARSTMTEIVLSSQFSLRTRRIIETIHVDFDELTAMASEHSSSGPALHEMTPVTLSSGLVLNPPSSTPFVPPSRSDWDLLFQPMFDESLNPPPYVDLQASEVIAPIPEVVAPEHAVSTGSPSSTTVDQDAPSLSNSYTTQETQTPIISHDAEDDNHDIEVAHMGNDPYFGIPVPEVAFGQYLSSDVIHTIVPPDHQVYEQNSKWTKDNPLENIIGALDRPVSKRLQLYEQALFCYYDAFLTSVEPKNYKDALTQACWIEAMQEELHEFERLEVWELVPPPDKAFVITLKWIYKVKLDELGVDSHLVARLEAIRIFLAFAAHMNMVVYQMDVKTAFLNGNLREEVYVSQPDGFVDPDKPNYVYKLKKALYGLKQAPRAWYDMLSSFLISNDFSKGSVDPTLFIRREGKELLLVQIYVDDIIFAASTPELCIFINQSKYALESLKKYGFESCDPVDTPMVEKSKLDKDKEGNAVDPSHYRGMISPHLNLISARARPTICYMHVCPDSSFALTAFADADHAGCQDTCRSTILAVYTAIGMNAMFHFIKEHVENGVIELYFVNTEYQLADIFTKALGRERIEFLINKLGGKNANLRLSSDVTSKEATLQVAYNVLKLTPFYKAFQVSADVPEIYMQEFWASAYVHNRSVRFKMNNKKHILNLDQFRDILQIYPKVGNKKFEELKVHRIALLRIFVLNLINEVLPHKICIINLLLIVHSPHKICIINLLLIVHSPQDSPDAPDYDSDDDISWKSSDDDQDDDKIDDDEKAQDDEDEDKNDDNETTQDDEDDDIHDDDENAQDDDDEAQTESEDDGDDFIHPKLTTHDDEIIHEEETDEDDTFDPIVHTPSRISSSDDEDSDNEVEGMDVEGAKSDEDATYVEDQGNETVEDTNANLEGRDDVMTDVILPQVQATQEIEDTHVTLTPVNPDGQQQSSSVSSGFVSNMLNPNQDTGVDAIFGQHAEATSLIDTPVTAIAEPSFSAPPNRPPTPNPLFIQLQQPPILTPATTPSSSLQNLPNFASLFGFDYRLKALEDNFSELRQTNQYAEALSSIPGIVDHYLANKMQEAVDVAVQLNHNKKTAKMEQIDDQEPFADKPGVQKKKRKLSKLQMSFEALPTRSFETGPHSPQMDINHITTEDPIQAEVYKASTEKLDWINPEGRQYPHDLRQPLPLVPNSQGCHVILFHHFINNDLEYLRGGESSRKYSTSVTKTTAADYGHIKWIENLVPNSMWSQMIITVWRDDDIFYKFKEGDFHRLRIQDIKDMLLLLVQGKLTNLNVEERIAFNVSLRMFTRSVVESYQKKLNLTKPDTYRSNLRRRDAYTPYSDPRGFIYENKDKKNRLMRIDELHKFSDGTLDDVRTALNDRLKGIRMEYLPQTFWSQRDKANARAMIK</sequence>
<evidence type="ECO:0000256" key="1">
    <source>
        <dbReference type="SAM" id="MobiDB-lite"/>
    </source>
</evidence>
<accession>A0ABQ5FYX3</accession>
<dbReference type="SUPFAM" id="SSF56672">
    <property type="entry name" value="DNA/RNA polymerases"/>
    <property type="match status" value="1"/>
</dbReference>